<dbReference type="PANTHER" id="PTHR23502">
    <property type="entry name" value="MAJOR FACILITATOR SUPERFAMILY"/>
    <property type="match status" value="1"/>
</dbReference>
<reference evidence="8" key="1">
    <citation type="submission" date="2023-06" db="EMBL/GenBank/DDBJ databases">
        <title>Genome-scale phylogeny and comparative genomics of the fungal order Sordariales.</title>
        <authorList>
            <consortium name="Lawrence Berkeley National Laboratory"/>
            <person name="Hensen N."/>
            <person name="Bonometti L."/>
            <person name="Westerberg I."/>
            <person name="Brannstrom I.O."/>
            <person name="Guillou S."/>
            <person name="Cros-Aarteil S."/>
            <person name="Calhoun S."/>
            <person name="Haridas S."/>
            <person name="Kuo A."/>
            <person name="Mondo S."/>
            <person name="Pangilinan J."/>
            <person name="Riley R."/>
            <person name="Labutti K."/>
            <person name="Andreopoulos B."/>
            <person name="Lipzen A."/>
            <person name="Chen C."/>
            <person name="Yanf M."/>
            <person name="Daum C."/>
            <person name="Ng V."/>
            <person name="Clum A."/>
            <person name="Steindorff A."/>
            <person name="Ohm R."/>
            <person name="Martin F."/>
            <person name="Silar P."/>
            <person name="Natvig D."/>
            <person name="Lalanne C."/>
            <person name="Gautier V."/>
            <person name="Ament-Velasquez S.L."/>
            <person name="Kruys A."/>
            <person name="Hutchinson M.I."/>
            <person name="Powell A.J."/>
            <person name="Barry K."/>
            <person name="Miller A.N."/>
            <person name="Grigoriev I.V."/>
            <person name="Debuchy R."/>
            <person name="Gladieux P."/>
            <person name="Thoren M.H."/>
            <person name="Johannesson H."/>
        </authorList>
    </citation>
    <scope>NUCLEOTIDE SEQUENCE</scope>
    <source>
        <strain evidence="8">8032-3</strain>
    </source>
</reference>
<dbReference type="InterPro" id="IPR036259">
    <property type="entry name" value="MFS_trans_sf"/>
</dbReference>
<evidence type="ECO:0000256" key="4">
    <source>
        <dbReference type="ARBA" id="ARBA00023136"/>
    </source>
</evidence>
<dbReference type="AlphaFoldDB" id="A0AAJ0BT93"/>
<evidence type="ECO:0000256" key="2">
    <source>
        <dbReference type="ARBA" id="ARBA00022692"/>
    </source>
</evidence>
<comment type="caution">
    <text evidence="8">The sequence shown here is derived from an EMBL/GenBank/DDBJ whole genome shotgun (WGS) entry which is preliminary data.</text>
</comment>
<feature type="transmembrane region" description="Helical" evidence="6">
    <location>
        <begin position="163"/>
        <end position="186"/>
    </location>
</feature>
<feature type="transmembrane region" description="Helical" evidence="6">
    <location>
        <begin position="133"/>
        <end position="151"/>
    </location>
</feature>
<dbReference type="PROSITE" id="PS50850">
    <property type="entry name" value="MFS"/>
    <property type="match status" value="1"/>
</dbReference>
<keyword evidence="2 6" id="KW-0812">Transmembrane</keyword>
<name>A0AAJ0BT93_9PEZI</name>
<accession>A0AAJ0BT93</accession>
<feature type="transmembrane region" description="Helical" evidence="6">
    <location>
        <begin position="223"/>
        <end position="242"/>
    </location>
</feature>
<dbReference type="GO" id="GO:0005886">
    <property type="term" value="C:plasma membrane"/>
    <property type="evidence" value="ECO:0007669"/>
    <property type="project" value="TreeGrafter"/>
</dbReference>
<protein>
    <submittedName>
        <fullName evidence="8">Major facilitator superfamily domain-containing protein</fullName>
    </submittedName>
</protein>
<gene>
    <name evidence="8" type="ORF">QBC33DRAFT_596644</name>
</gene>
<evidence type="ECO:0000256" key="6">
    <source>
        <dbReference type="SAM" id="Phobius"/>
    </source>
</evidence>
<feature type="transmembrane region" description="Helical" evidence="6">
    <location>
        <begin position="193"/>
        <end position="211"/>
    </location>
</feature>
<feature type="transmembrane region" description="Helical" evidence="6">
    <location>
        <begin position="386"/>
        <end position="408"/>
    </location>
</feature>
<feature type="transmembrane region" description="Helical" evidence="6">
    <location>
        <begin position="66"/>
        <end position="84"/>
    </location>
</feature>
<feature type="transmembrane region" description="Helical" evidence="6">
    <location>
        <begin position="429"/>
        <end position="450"/>
    </location>
</feature>
<dbReference type="InterPro" id="IPR005829">
    <property type="entry name" value="Sugar_transporter_CS"/>
</dbReference>
<feature type="region of interest" description="Disordered" evidence="5">
    <location>
        <begin position="254"/>
        <end position="300"/>
    </location>
</feature>
<comment type="subcellular location">
    <subcellularLocation>
        <location evidence="1">Membrane</location>
        <topology evidence="1">Multi-pass membrane protein</topology>
    </subcellularLocation>
</comment>
<dbReference type="PROSITE" id="PS00216">
    <property type="entry name" value="SUGAR_TRANSPORT_1"/>
    <property type="match status" value="1"/>
</dbReference>
<dbReference type="Gene3D" id="1.20.1250.20">
    <property type="entry name" value="MFS general substrate transporter like domains"/>
    <property type="match status" value="1"/>
</dbReference>
<dbReference type="Proteomes" id="UP001244011">
    <property type="component" value="Unassembled WGS sequence"/>
</dbReference>
<dbReference type="GO" id="GO:0140115">
    <property type="term" value="P:export across plasma membrane"/>
    <property type="evidence" value="ECO:0007669"/>
    <property type="project" value="UniProtKB-ARBA"/>
</dbReference>
<dbReference type="PANTHER" id="PTHR23502:SF149">
    <property type="entry name" value="TRANSPORTER, PUTATIVE-RELATED"/>
    <property type="match status" value="1"/>
</dbReference>
<dbReference type="Pfam" id="PF07690">
    <property type="entry name" value="MFS_1"/>
    <property type="match status" value="1"/>
</dbReference>
<dbReference type="GO" id="GO:0022857">
    <property type="term" value="F:transmembrane transporter activity"/>
    <property type="evidence" value="ECO:0007669"/>
    <property type="project" value="InterPro"/>
</dbReference>
<feature type="compositionally biased region" description="Low complexity" evidence="5">
    <location>
        <begin position="254"/>
        <end position="264"/>
    </location>
</feature>
<evidence type="ECO:0000313" key="9">
    <source>
        <dbReference type="Proteomes" id="UP001244011"/>
    </source>
</evidence>
<evidence type="ECO:0000256" key="1">
    <source>
        <dbReference type="ARBA" id="ARBA00004141"/>
    </source>
</evidence>
<feature type="domain" description="Major facilitator superfamily (MFS) profile" evidence="7">
    <location>
        <begin position="67"/>
        <end position="551"/>
    </location>
</feature>
<proteinExistence type="predicted"/>
<feature type="transmembrane region" description="Helical" evidence="6">
    <location>
        <begin position="523"/>
        <end position="546"/>
    </location>
</feature>
<dbReference type="SUPFAM" id="SSF103473">
    <property type="entry name" value="MFS general substrate transporter"/>
    <property type="match status" value="1"/>
</dbReference>
<evidence type="ECO:0000256" key="3">
    <source>
        <dbReference type="ARBA" id="ARBA00022989"/>
    </source>
</evidence>
<feature type="transmembrane region" description="Helical" evidence="6">
    <location>
        <begin position="104"/>
        <end position="126"/>
    </location>
</feature>
<dbReference type="InterPro" id="IPR011701">
    <property type="entry name" value="MFS"/>
</dbReference>
<keyword evidence="9" id="KW-1185">Reference proteome</keyword>
<feature type="transmembrane region" description="Helical" evidence="6">
    <location>
        <begin position="456"/>
        <end position="481"/>
    </location>
</feature>
<feature type="compositionally biased region" description="Polar residues" evidence="5">
    <location>
        <begin position="275"/>
        <end position="288"/>
    </location>
</feature>
<dbReference type="InterPro" id="IPR020846">
    <property type="entry name" value="MFS_dom"/>
</dbReference>
<dbReference type="EMBL" id="MU839024">
    <property type="protein sequence ID" value="KAK1763870.1"/>
    <property type="molecule type" value="Genomic_DNA"/>
</dbReference>
<dbReference type="RefSeq" id="XP_060280083.1">
    <property type="nucleotide sequence ID" value="XM_060431889.1"/>
</dbReference>
<organism evidence="8 9">
    <name type="scientific">Phialemonium atrogriseum</name>
    <dbReference type="NCBI Taxonomy" id="1093897"/>
    <lineage>
        <taxon>Eukaryota</taxon>
        <taxon>Fungi</taxon>
        <taxon>Dikarya</taxon>
        <taxon>Ascomycota</taxon>
        <taxon>Pezizomycotina</taxon>
        <taxon>Sordariomycetes</taxon>
        <taxon>Sordariomycetidae</taxon>
        <taxon>Cephalothecales</taxon>
        <taxon>Cephalothecaceae</taxon>
        <taxon>Phialemonium</taxon>
    </lineage>
</organism>
<evidence type="ECO:0000313" key="8">
    <source>
        <dbReference type="EMBL" id="KAK1763870.1"/>
    </source>
</evidence>
<evidence type="ECO:0000256" key="5">
    <source>
        <dbReference type="SAM" id="MobiDB-lite"/>
    </source>
</evidence>
<dbReference type="GO" id="GO:0042908">
    <property type="term" value="P:xenobiotic transport"/>
    <property type="evidence" value="ECO:0007669"/>
    <property type="project" value="UniProtKB-ARBA"/>
</dbReference>
<feature type="transmembrane region" description="Helical" evidence="6">
    <location>
        <begin position="343"/>
        <end position="366"/>
    </location>
</feature>
<evidence type="ECO:0000259" key="7">
    <source>
        <dbReference type="PROSITE" id="PS50850"/>
    </source>
</evidence>
<keyword evidence="4 6" id="KW-0472">Membrane</keyword>
<feature type="transmembrane region" description="Helical" evidence="6">
    <location>
        <begin position="493"/>
        <end position="511"/>
    </location>
</feature>
<sequence length="562" mass="61113">MYRDTEAQGVAPDVGVELYPGTEIMGEDLVGGHLIHGHNNREGVVLVPQPSTNLDDPLNWTPMWKWTVVVLQVTFILTSVISALSVSPLTPVFEAQFHKDAEAIALLTSVLVIVTGYTNLLLVPIAEVFGRRFVLILSSLISLGASFWHGAAQSYGSFMGARILIAVGMSIGESLMPMVIGDVFFLHERGRYVGIYFFALFNSMCLGPLIAGACAERFSTWRNFYWIIGSLSAVGSLAIIFLHPETKYIREQPATTTASITDTSPPSPPIEKTGSAEQLESSQDTSSEAKADGASNDNDNRMVMMDQHLGRGRPSRSQFRLIQATDRDALSKISRHVVTPFRLLGFPIVLFGAWMLAGPAAGLLAVNYTQAGVLMAPPYNFNSSQVGLSNLALVCGGSLGVLTAGPLSDWVAMYLTRRNRGIREPEMRLVSMVPFIILSTIALVVVGLGYDRLWPWEAIIIVGFGGIGLMTVSLSTIGITYAVDCYKPVAGQIMVIATVVKNTYGFGMGYYVTGWVENAGYTPLFMCSLATIIGPALFGIIFFSIFGKRLRKLTRHAKVHTY</sequence>
<keyword evidence="3 6" id="KW-1133">Transmembrane helix</keyword>
<dbReference type="GeneID" id="85315076"/>